<comment type="caution">
    <text evidence="1">The sequence shown here is derived from an EMBL/GenBank/DDBJ whole genome shotgun (WGS) entry which is preliminary data.</text>
</comment>
<evidence type="ECO:0000313" key="1">
    <source>
        <dbReference type="EMBL" id="GFS28295.1"/>
    </source>
</evidence>
<dbReference type="OrthoDB" id="1774411at2759"/>
<dbReference type="AlphaFoldDB" id="A0A7J0D7X7"/>
<evidence type="ECO:0000313" key="2">
    <source>
        <dbReference type="Proteomes" id="UP000585474"/>
    </source>
</evidence>
<dbReference type="Proteomes" id="UP000585474">
    <property type="component" value="Unassembled WGS sequence"/>
</dbReference>
<dbReference type="EMBL" id="BJWL01000039">
    <property type="protein sequence ID" value="GFS28295.1"/>
    <property type="molecule type" value="Genomic_DNA"/>
</dbReference>
<proteinExistence type="predicted"/>
<sequence length="368" mass="41468">MEKLTGIMQRFIASYFTLSEWSFSLSVPGTSFVPIVPPFHTVWLRFIRFRDSDPRLESLGQRYSDTSNPASSGYCSCSHGSSSSPSPNAYPSKSFAREPISDPDDASRLIVRSPSIYVDSSEKAVSSLSDHTRTAAMSASPFFFPTGWARLNSDIGSLNRRPVGLASISVYLIRNLSSSGSVTFPIPNQSSFCSCRPVESDNRKNEWRRTERNIGALEFAKKFRIHDRDLTPVGIKMLRSARYSIAWMPICRSVNVSSLRVSMRLRGGIIPMPLRVWLGFPEGFLVSPYQMGMVRQMQLESCSPEWSYVSRLVDDSDRQLVEDALLLPEKLELRYGVRSMSEYAAWWCRAETDLLTSRIGSAISRRFA</sequence>
<accession>A0A7J0D7X7</accession>
<keyword evidence="2" id="KW-1185">Reference proteome</keyword>
<reference evidence="2" key="1">
    <citation type="submission" date="2019-07" db="EMBL/GenBank/DDBJ databases">
        <title>De Novo Assembly of kiwifruit Actinidia rufa.</title>
        <authorList>
            <person name="Sugita-Konishi S."/>
            <person name="Sato K."/>
            <person name="Mori E."/>
            <person name="Abe Y."/>
            <person name="Kisaki G."/>
            <person name="Hamano K."/>
            <person name="Suezawa K."/>
            <person name="Otani M."/>
            <person name="Fukuda T."/>
            <person name="Manabe T."/>
            <person name="Gomi K."/>
            <person name="Tabuchi M."/>
            <person name="Akimitsu K."/>
            <person name="Kataoka I."/>
        </authorList>
    </citation>
    <scope>NUCLEOTIDE SEQUENCE [LARGE SCALE GENOMIC DNA]</scope>
    <source>
        <strain evidence="2">cv. Fuchu</strain>
    </source>
</reference>
<gene>
    <name evidence="1" type="ORF">Acr_00g0001020</name>
</gene>
<protein>
    <submittedName>
        <fullName evidence="1">Uncharacterized protein</fullName>
    </submittedName>
</protein>
<name>A0A7J0D7X7_9ERIC</name>
<organism evidence="1 2">
    <name type="scientific">Actinidia rufa</name>
    <dbReference type="NCBI Taxonomy" id="165716"/>
    <lineage>
        <taxon>Eukaryota</taxon>
        <taxon>Viridiplantae</taxon>
        <taxon>Streptophyta</taxon>
        <taxon>Embryophyta</taxon>
        <taxon>Tracheophyta</taxon>
        <taxon>Spermatophyta</taxon>
        <taxon>Magnoliopsida</taxon>
        <taxon>eudicotyledons</taxon>
        <taxon>Gunneridae</taxon>
        <taxon>Pentapetalae</taxon>
        <taxon>asterids</taxon>
        <taxon>Ericales</taxon>
        <taxon>Actinidiaceae</taxon>
        <taxon>Actinidia</taxon>
    </lineage>
</organism>